<sequence>MDCNKKEKKDLENNNTNNNINNNNNNNNDSLKSYKSTDSSEFDCNNTPSNTPSLVFTSNKDTNSGETVFWKVFRNKFLFKLIFSNFKFKEFFSYDDLIDPYYIFDKFSNGDAIIRDKVKSGNYVFRDFNDVELVIRRFTKDTKENREFYRQLFSTNKYHNKNDNNNFSNYSFWVQVFTNETNKTAFLEYNKLFQIDKRNISVNLINEKRLKKKNLKLLKMKPFLESNGVTVTRSLSIYDAIKEFQYPYKCKELIKIYKEYEYVYNDYLYTIINSDCCIEYKKDLIEAVSHMDDIDKIYIEEAVFSSNNLELIDLMFKHFEDPCYDQEYQAMITKTEVLDYFFNNHQELMFSDNNPLWVYADKKVMGHFEELMKSISRKFFIELNPEDIEDTPINDIFERLERALNNPTLYTFESNEDYPTNSINRYKSYFFENFDYPTQDSAISMLEKHIEKYGISEYFDIEIILNKTELYNYCKFIYWIFQDLSDQYIQSNISNEELTIKSGINTTNNQKYEIKIKRFTSWEVLLFYCGRTNILYQNLNSNSQLMEHLFTYLNMNKKFRVSLFLNLFDHLSKTDLKTVFVREILLKAADNGLFPIFKNLLAKHEYLYYEQSDGLSIINIDHFRTLQLKCIVGELGFLSKYYRCG</sequence>
<dbReference type="RefSeq" id="XP_003290431.1">
    <property type="nucleotide sequence ID" value="XM_003290383.1"/>
</dbReference>
<dbReference type="eggNOG" id="ENOG502SEXC">
    <property type="taxonomic scope" value="Eukaryota"/>
</dbReference>
<evidence type="ECO:0000313" key="2">
    <source>
        <dbReference type="EMBL" id="EGC33042.1"/>
    </source>
</evidence>
<dbReference type="PANTHER" id="PTHR32488">
    <property type="entry name" value="UPF0746 PROTEIN DDB_G0280785-RELATED"/>
    <property type="match status" value="1"/>
</dbReference>
<evidence type="ECO:0000313" key="3">
    <source>
        <dbReference type="Proteomes" id="UP000001064"/>
    </source>
</evidence>
<dbReference type="PANTHER" id="PTHR32488:SF76">
    <property type="entry name" value="ANKYRIN REPEAT-CONTAINING PROTEIN-RELATED"/>
    <property type="match status" value="1"/>
</dbReference>
<feature type="compositionally biased region" description="Polar residues" evidence="1">
    <location>
        <begin position="29"/>
        <end position="45"/>
    </location>
</feature>
<gene>
    <name evidence="2" type="ORF">DICPUDRAFT_154950</name>
</gene>
<dbReference type="InParanoid" id="F0ZSP0"/>
<feature type="region of interest" description="Disordered" evidence="1">
    <location>
        <begin position="1"/>
        <end position="45"/>
    </location>
</feature>
<evidence type="ECO:0000256" key="1">
    <source>
        <dbReference type="SAM" id="MobiDB-lite"/>
    </source>
</evidence>
<feature type="compositionally biased region" description="Low complexity" evidence="1">
    <location>
        <begin position="13"/>
        <end position="28"/>
    </location>
</feature>
<dbReference type="AlphaFoldDB" id="F0ZSP0"/>
<proteinExistence type="predicted"/>
<dbReference type="InterPro" id="IPR051904">
    <property type="entry name" value="UPF0746_actin_org"/>
</dbReference>
<dbReference type="EMBL" id="GL871161">
    <property type="protein sequence ID" value="EGC33042.1"/>
    <property type="molecule type" value="Genomic_DNA"/>
</dbReference>
<dbReference type="VEuPathDB" id="AmoebaDB:DICPUDRAFT_154950"/>
<dbReference type="GeneID" id="10504787"/>
<accession>F0ZSP0</accession>
<feature type="compositionally biased region" description="Basic and acidic residues" evidence="1">
    <location>
        <begin position="1"/>
        <end position="12"/>
    </location>
</feature>
<organism evidence="2 3">
    <name type="scientific">Dictyostelium purpureum</name>
    <name type="common">Slime mold</name>
    <dbReference type="NCBI Taxonomy" id="5786"/>
    <lineage>
        <taxon>Eukaryota</taxon>
        <taxon>Amoebozoa</taxon>
        <taxon>Evosea</taxon>
        <taxon>Eumycetozoa</taxon>
        <taxon>Dictyostelia</taxon>
        <taxon>Dictyosteliales</taxon>
        <taxon>Dictyosteliaceae</taxon>
        <taxon>Dictyostelium</taxon>
    </lineage>
</organism>
<protein>
    <submittedName>
        <fullName evidence="2">Uncharacterized protein</fullName>
    </submittedName>
</protein>
<name>F0ZSP0_DICPU</name>
<keyword evidence="3" id="KW-1185">Reference proteome</keyword>
<reference evidence="3" key="1">
    <citation type="journal article" date="2011" name="Genome Biol.">
        <title>Comparative genomics of the social amoebae Dictyostelium discoideum and Dictyostelium purpureum.</title>
        <authorList>
            <consortium name="US DOE Joint Genome Institute (JGI-PGF)"/>
            <person name="Sucgang R."/>
            <person name="Kuo A."/>
            <person name="Tian X."/>
            <person name="Salerno W."/>
            <person name="Parikh A."/>
            <person name="Feasley C.L."/>
            <person name="Dalin E."/>
            <person name="Tu H."/>
            <person name="Huang E."/>
            <person name="Barry K."/>
            <person name="Lindquist E."/>
            <person name="Shapiro H."/>
            <person name="Bruce D."/>
            <person name="Schmutz J."/>
            <person name="Salamov A."/>
            <person name="Fey P."/>
            <person name="Gaudet P."/>
            <person name="Anjard C."/>
            <person name="Babu M.M."/>
            <person name="Basu S."/>
            <person name="Bushmanova Y."/>
            <person name="van der Wel H."/>
            <person name="Katoh-Kurasawa M."/>
            <person name="Dinh C."/>
            <person name="Coutinho P.M."/>
            <person name="Saito T."/>
            <person name="Elias M."/>
            <person name="Schaap P."/>
            <person name="Kay R.R."/>
            <person name="Henrissat B."/>
            <person name="Eichinger L."/>
            <person name="Rivero F."/>
            <person name="Putnam N.H."/>
            <person name="West C.M."/>
            <person name="Loomis W.F."/>
            <person name="Chisholm R.L."/>
            <person name="Shaulsky G."/>
            <person name="Strassmann J.E."/>
            <person name="Queller D.C."/>
            <person name="Kuspa A."/>
            <person name="Grigoriev I.V."/>
        </authorList>
    </citation>
    <scope>NUCLEOTIDE SEQUENCE [LARGE SCALE GENOMIC DNA]</scope>
    <source>
        <strain evidence="3">QSDP1</strain>
    </source>
</reference>
<dbReference type="KEGG" id="dpp:DICPUDRAFT_154950"/>
<dbReference type="Proteomes" id="UP000001064">
    <property type="component" value="Unassembled WGS sequence"/>
</dbReference>